<dbReference type="SUPFAM" id="SSF47413">
    <property type="entry name" value="lambda repressor-like DNA-binding domains"/>
    <property type="match status" value="1"/>
</dbReference>
<dbReference type="SMART" id="SM00530">
    <property type="entry name" value="HTH_XRE"/>
    <property type="match status" value="1"/>
</dbReference>
<sequence>MPMNTVVKEKRKELGLTQEQVANYLGVSTPAVSKWEKGVSYPDVVLMPPLARLLETDLNTLMCFREELTRKEIVLFMNKVTEVTRKEGFEQGYALAMEKVREYPGSVELIHEIAMLLQGLLMMTECSFEKKETYNGYITQLYERVAKSENPKFVQRAKYMLASSLIVSGEYDRAKEMLDTLPEYNALDKRDLQARLLMEQGKNDEAARILERKLMTNLQNNQMLLDNLAKIAVKEGEEQHADSLAECARKEVETFKMWEYGAYVVPLEVAISKKDVHDSISILKAILDALLVPWDIKQSPIYRHVDKKEKKEKEENFGKQVLPSLLSEMERNSEYDFLRSAPEFQQLLERYRDKC</sequence>
<dbReference type="Gene3D" id="1.10.260.40">
    <property type="entry name" value="lambda repressor-like DNA-binding domains"/>
    <property type="match status" value="1"/>
</dbReference>
<evidence type="ECO:0000259" key="2">
    <source>
        <dbReference type="PROSITE" id="PS50943"/>
    </source>
</evidence>
<dbReference type="InterPro" id="IPR010982">
    <property type="entry name" value="Lambda_DNA-bd_dom_sf"/>
</dbReference>
<evidence type="ECO:0000313" key="3">
    <source>
        <dbReference type="EMBL" id="QOV18732.1"/>
    </source>
</evidence>
<reference evidence="3 4" key="1">
    <citation type="submission" date="2020-10" db="EMBL/GenBank/DDBJ databases">
        <title>Blautia liquoris sp.nov., isolated from the mud in a fermentation cellar used for the production of Chinese strong-flavoured liquor.</title>
        <authorList>
            <person name="Lu L."/>
        </authorList>
    </citation>
    <scope>NUCLEOTIDE SEQUENCE [LARGE SCALE GENOMIC DNA]</scope>
    <source>
        <strain evidence="3 4">LZLJ-3</strain>
    </source>
</reference>
<feature type="domain" description="HTH cro/C1-type" evidence="2">
    <location>
        <begin position="7"/>
        <end position="61"/>
    </location>
</feature>
<keyword evidence="4" id="KW-1185">Reference proteome</keyword>
<gene>
    <name evidence="3" type="ORF">INP51_12055</name>
</gene>
<dbReference type="RefSeq" id="WP_193735094.1">
    <property type="nucleotide sequence ID" value="NZ_CP063304.1"/>
</dbReference>
<accession>A0A7M2RH81</accession>
<dbReference type="KEGG" id="bliq:INP51_12055"/>
<dbReference type="PROSITE" id="PS50943">
    <property type="entry name" value="HTH_CROC1"/>
    <property type="match status" value="1"/>
</dbReference>
<dbReference type="AlphaFoldDB" id="A0A7M2RH81"/>
<evidence type="ECO:0000256" key="1">
    <source>
        <dbReference type="ARBA" id="ARBA00023125"/>
    </source>
</evidence>
<protein>
    <submittedName>
        <fullName evidence="3">Helix-turn-helix domain-containing protein</fullName>
    </submittedName>
</protein>
<dbReference type="PANTHER" id="PTHR46558">
    <property type="entry name" value="TRACRIPTIONAL REGULATORY PROTEIN-RELATED-RELATED"/>
    <property type="match status" value="1"/>
</dbReference>
<proteinExistence type="predicted"/>
<name>A0A7M2RH81_9FIRM</name>
<organism evidence="3 4">
    <name type="scientific">Blautia liquoris</name>
    <dbReference type="NCBI Taxonomy" id="2779518"/>
    <lineage>
        <taxon>Bacteria</taxon>
        <taxon>Bacillati</taxon>
        <taxon>Bacillota</taxon>
        <taxon>Clostridia</taxon>
        <taxon>Lachnospirales</taxon>
        <taxon>Lachnospiraceae</taxon>
        <taxon>Blautia</taxon>
    </lineage>
</organism>
<dbReference type="InterPro" id="IPR011990">
    <property type="entry name" value="TPR-like_helical_dom_sf"/>
</dbReference>
<dbReference type="EMBL" id="CP063304">
    <property type="protein sequence ID" value="QOV18732.1"/>
    <property type="molecule type" value="Genomic_DNA"/>
</dbReference>
<evidence type="ECO:0000313" key="4">
    <source>
        <dbReference type="Proteomes" id="UP000593601"/>
    </source>
</evidence>
<dbReference type="PANTHER" id="PTHR46558:SF11">
    <property type="entry name" value="HTH-TYPE TRANSCRIPTIONAL REGULATOR XRE"/>
    <property type="match status" value="1"/>
</dbReference>
<dbReference type="Gene3D" id="1.25.40.10">
    <property type="entry name" value="Tetratricopeptide repeat domain"/>
    <property type="match status" value="1"/>
</dbReference>
<dbReference type="InterPro" id="IPR001387">
    <property type="entry name" value="Cro/C1-type_HTH"/>
</dbReference>
<dbReference type="CDD" id="cd00093">
    <property type="entry name" value="HTH_XRE"/>
    <property type="match status" value="1"/>
</dbReference>
<dbReference type="Proteomes" id="UP000593601">
    <property type="component" value="Chromosome"/>
</dbReference>
<dbReference type="GO" id="GO:0003677">
    <property type="term" value="F:DNA binding"/>
    <property type="evidence" value="ECO:0007669"/>
    <property type="project" value="UniProtKB-KW"/>
</dbReference>
<dbReference type="Pfam" id="PF01381">
    <property type="entry name" value="HTH_3"/>
    <property type="match status" value="1"/>
</dbReference>
<keyword evidence="1" id="KW-0238">DNA-binding</keyword>